<reference evidence="1 2" key="1">
    <citation type="submission" date="2020-08" db="EMBL/GenBank/DDBJ databases">
        <title>Genomic Encyclopedia of Type Strains, Phase IV (KMG-IV): sequencing the most valuable type-strain genomes for metagenomic binning, comparative biology and taxonomic classification.</title>
        <authorList>
            <person name="Goeker M."/>
        </authorList>
    </citation>
    <scope>NUCLEOTIDE SEQUENCE [LARGE SCALE GENOMIC DNA]</scope>
    <source>
        <strain evidence="1 2">DSM 24194</strain>
    </source>
</reference>
<accession>A0A839Z7S0</accession>
<dbReference type="RefSeq" id="WP_183934286.1">
    <property type="nucleotide sequence ID" value="NZ_JACICF010000002.1"/>
</dbReference>
<proteinExistence type="predicted"/>
<comment type="caution">
    <text evidence="1">The sequence shown here is derived from an EMBL/GenBank/DDBJ whole genome shotgun (WGS) entry which is preliminary data.</text>
</comment>
<sequence length="85" mass="9576">MTDTNDEGSWDVPELEHAELVQMRIRLIALETIVAALLSTASDEQRQIVAAYADNIRARPDAKRHPLTEYAAEEIERLLNRSDSA</sequence>
<gene>
    <name evidence="1" type="ORF">FHS50_001996</name>
</gene>
<evidence type="ECO:0000313" key="2">
    <source>
        <dbReference type="Proteomes" id="UP000578569"/>
    </source>
</evidence>
<dbReference type="EMBL" id="JACICF010000002">
    <property type="protein sequence ID" value="MBB3764934.1"/>
    <property type="molecule type" value="Genomic_DNA"/>
</dbReference>
<dbReference type="Proteomes" id="UP000578569">
    <property type="component" value="Unassembled WGS sequence"/>
</dbReference>
<evidence type="ECO:0000313" key="1">
    <source>
        <dbReference type="EMBL" id="MBB3764934.1"/>
    </source>
</evidence>
<organism evidence="1 2">
    <name type="scientific">Sphingomicrobium lutaoense</name>
    <dbReference type="NCBI Taxonomy" id="515949"/>
    <lineage>
        <taxon>Bacteria</taxon>
        <taxon>Pseudomonadati</taxon>
        <taxon>Pseudomonadota</taxon>
        <taxon>Alphaproteobacteria</taxon>
        <taxon>Sphingomonadales</taxon>
        <taxon>Sphingomonadaceae</taxon>
        <taxon>Sphingomicrobium</taxon>
    </lineage>
</organism>
<dbReference type="AlphaFoldDB" id="A0A839Z7S0"/>
<protein>
    <submittedName>
        <fullName evidence="1">Uncharacterized protein</fullName>
    </submittedName>
</protein>
<keyword evidence="2" id="KW-1185">Reference proteome</keyword>
<name>A0A839Z7S0_9SPHN</name>